<protein>
    <recommendedName>
        <fullName evidence="2">Ribose-5-phosphate isomerase A</fullName>
        <ecNumber evidence="2">5.3.1.6</ecNumber>
    </recommendedName>
    <alternativeName>
        <fullName evidence="2">Phosphoriboisomerase A</fullName>
        <shortName evidence="2">PRI</shortName>
    </alternativeName>
</protein>
<dbReference type="eggNOG" id="arCOG01122">
    <property type="taxonomic scope" value="Archaea"/>
</dbReference>
<dbReference type="UniPathway" id="UPA00115">
    <property type="reaction ID" value="UER00412"/>
</dbReference>
<evidence type="ECO:0000256" key="1">
    <source>
        <dbReference type="ARBA" id="ARBA00023235"/>
    </source>
</evidence>
<dbReference type="SUPFAM" id="SSF100950">
    <property type="entry name" value="NagB/RpiA/CoA transferase-like"/>
    <property type="match status" value="1"/>
</dbReference>
<dbReference type="STRING" id="1184251.TCELL_0092"/>
<accession>I3TCM9</accession>
<evidence type="ECO:0000313" key="4">
    <source>
        <dbReference type="Proteomes" id="UP000005270"/>
    </source>
</evidence>
<evidence type="ECO:0000313" key="3">
    <source>
        <dbReference type="EMBL" id="AFK50517.1"/>
    </source>
</evidence>
<dbReference type="Gene3D" id="3.30.70.260">
    <property type="match status" value="1"/>
</dbReference>
<dbReference type="NCBIfam" id="TIGR00021">
    <property type="entry name" value="rpiA"/>
    <property type="match status" value="1"/>
</dbReference>
<feature type="binding site" evidence="2">
    <location>
        <begin position="33"/>
        <end position="36"/>
    </location>
    <ligand>
        <name>substrate</name>
    </ligand>
</feature>
<dbReference type="PANTHER" id="PTHR11934:SF0">
    <property type="entry name" value="RIBOSE-5-PHOSPHATE ISOMERASE"/>
    <property type="match status" value="1"/>
</dbReference>
<dbReference type="Proteomes" id="UP000005270">
    <property type="component" value="Chromosome"/>
</dbReference>
<feature type="binding site" evidence="2">
    <location>
        <begin position="88"/>
        <end position="91"/>
    </location>
    <ligand>
        <name>substrate</name>
    </ligand>
</feature>
<proteinExistence type="inferred from homology"/>
<evidence type="ECO:0000256" key="2">
    <source>
        <dbReference type="HAMAP-Rule" id="MF_00170"/>
    </source>
</evidence>
<dbReference type="InterPro" id="IPR004788">
    <property type="entry name" value="Ribose5P_isomerase_type_A"/>
</dbReference>
<dbReference type="HOGENOM" id="CLU_056590_1_1_2"/>
<dbReference type="FunCoup" id="I3TCM9">
    <property type="interactions" value="214"/>
</dbReference>
<dbReference type="GO" id="GO:0004751">
    <property type="term" value="F:ribose-5-phosphate isomerase activity"/>
    <property type="evidence" value="ECO:0007669"/>
    <property type="project" value="UniProtKB-UniRule"/>
</dbReference>
<dbReference type="Pfam" id="PF06026">
    <property type="entry name" value="Rib_5-P_isom_A"/>
    <property type="match status" value="1"/>
</dbReference>
<dbReference type="RefSeq" id="WP_014736768.1">
    <property type="nucleotide sequence ID" value="NC_017954.1"/>
</dbReference>
<feature type="binding site" evidence="2">
    <location>
        <position position="128"/>
    </location>
    <ligand>
        <name>substrate</name>
    </ligand>
</feature>
<dbReference type="SUPFAM" id="SSF75445">
    <property type="entry name" value="D-ribose-5-phosphate isomerase (RpiA), lid domain"/>
    <property type="match status" value="1"/>
</dbReference>
<keyword evidence="4" id="KW-1185">Reference proteome</keyword>
<dbReference type="NCBIfam" id="NF001924">
    <property type="entry name" value="PRK00702.1"/>
    <property type="match status" value="1"/>
</dbReference>
<dbReference type="GO" id="GO:0009052">
    <property type="term" value="P:pentose-phosphate shunt, non-oxidative branch"/>
    <property type="evidence" value="ECO:0007669"/>
    <property type="project" value="UniProtKB-UniRule"/>
</dbReference>
<dbReference type="InterPro" id="IPR037171">
    <property type="entry name" value="NagB/RpiA_transferase-like"/>
</dbReference>
<dbReference type="EMBL" id="CP003531">
    <property type="protein sequence ID" value="AFK50517.1"/>
    <property type="molecule type" value="Genomic_DNA"/>
</dbReference>
<reference evidence="3 4" key="1">
    <citation type="journal article" date="2012" name="J. Bacteriol.">
        <title>Complete genome sequence of the hyperthermophilic cellulolytic Crenarchaeon 'Thermogladius cellulolyticus' 1633.</title>
        <authorList>
            <person name="Mardanov A.V."/>
            <person name="Kochetkova T.V."/>
            <person name="Beletsky A.V."/>
            <person name="Bonch-Osmolovskaya E.A."/>
            <person name="Ravin N.V."/>
            <person name="Skryabin K.G."/>
        </authorList>
    </citation>
    <scope>NUCLEOTIDE SEQUENCE [LARGE SCALE GENOMIC DNA]</scope>
    <source>
        <strain evidence="4">DSM 22663 / VKM B-2946 / 1633</strain>
    </source>
</reference>
<name>I3TCM9_THEC1</name>
<comment type="similarity">
    <text evidence="2">Belongs to the ribose 5-phosphate isomerase family.</text>
</comment>
<dbReference type="InParanoid" id="I3TCM9"/>
<dbReference type="GO" id="GO:0006014">
    <property type="term" value="P:D-ribose metabolic process"/>
    <property type="evidence" value="ECO:0007669"/>
    <property type="project" value="TreeGrafter"/>
</dbReference>
<dbReference type="HAMAP" id="MF_00170">
    <property type="entry name" value="Rib_5P_isom_A"/>
    <property type="match status" value="1"/>
</dbReference>
<organism evidence="3 4">
    <name type="scientific">Thermogladius calderae (strain DSM 22663 / VKM B-2946 / 1633)</name>
    <dbReference type="NCBI Taxonomy" id="1184251"/>
    <lineage>
        <taxon>Archaea</taxon>
        <taxon>Thermoproteota</taxon>
        <taxon>Thermoprotei</taxon>
        <taxon>Desulfurococcales</taxon>
        <taxon>Desulfurococcaceae</taxon>
        <taxon>Thermogladius</taxon>
    </lineage>
</organism>
<sequence>MIGVETEVAKRNAAYRAVDIVLERGYKLIGVGTGSTVEKFIEELSKRLGAREGVLFVPSSISTALLLRREGFRVLDASTVDFVEVYVDGADEVSEDGSMIKGGGAAMTLEKILAYSSLFNVFIVDYTKKVKRLGERHPLPVEVVPQALNIVLRKLKSMGLEADVRVSGRGKYGPVVSDLGGVIVDVRVPEKADLNELSETIESIPGVVSTGFFKGFTDLLIVGYSDRVEELRFTRKKGVHLAE</sequence>
<comment type="function">
    <text evidence="2">Catalyzes the reversible conversion of ribose-5-phosphate to ribulose 5-phosphate.</text>
</comment>
<dbReference type="OrthoDB" id="19013at2157"/>
<gene>
    <name evidence="2" type="primary">rpiA</name>
    <name evidence="3" type="ordered locus">TCELL_0092</name>
</gene>
<dbReference type="EC" id="5.3.1.6" evidence="2"/>
<comment type="pathway">
    <text evidence="2">Carbohydrate degradation; pentose phosphate pathway; D-ribose 5-phosphate from D-ribulose 5-phosphate (non-oxidative stage): step 1/1.</text>
</comment>
<comment type="catalytic activity">
    <reaction evidence="2">
        <text>aldehydo-D-ribose 5-phosphate = D-ribulose 5-phosphate</text>
        <dbReference type="Rhea" id="RHEA:14657"/>
        <dbReference type="ChEBI" id="CHEBI:58121"/>
        <dbReference type="ChEBI" id="CHEBI:58273"/>
        <dbReference type="EC" id="5.3.1.6"/>
    </reaction>
</comment>
<dbReference type="AlphaFoldDB" id="I3TCM9"/>
<dbReference type="KEGG" id="thg:TCELL_0092"/>
<dbReference type="GO" id="GO:0005829">
    <property type="term" value="C:cytosol"/>
    <property type="evidence" value="ECO:0007669"/>
    <property type="project" value="TreeGrafter"/>
</dbReference>
<dbReference type="CDD" id="cd01398">
    <property type="entry name" value="RPI_A"/>
    <property type="match status" value="1"/>
</dbReference>
<feature type="active site" description="Proton acceptor" evidence="2">
    <location>
        <position position="110"/>
    </location>
</feature>
<comment type="subunit">
    <text evidence="2">Homodimer.</text>
</comment>
<keyword evidence="1 2" id="KW-0413">Isomerase</keyword>
<feature type="binding site" evidence="2">
    <location>
        <begin position="101"/>
        <end position="104"/>
    </location>
    <ligand>
        <name>substrate</name>
    </ligand>
</feature>
<dbReference type="Gene3D" id="3.40.50.1360">
    <property type="match status" value="1"/>
</dbReference>
<dbReference type="PANTHER" id="PTHR11934">
    <property type="entry name" value="RIBOSE-5-PHOSPHATE ISOMERASE"/>
    <property type="match status" value="1"/>
</dbReference>
<dbReference type="GeneID" id="13012361"/>
<dbReference type="InterPro" id="IPR020672">
    <property type="entry name" value="Ribose5P_isomerase_typA_subgr"/>
</dbReference>